<reference evidence="2" key="1">
    <citation type="submission" date="2023-03" db="EMBL/GenBank/DDBJ databases">
        <title>Mating type loci evolution in Malassezia.</title>
        <authorList>
            <person name="Coelho M.A."/>
        </authorList>
    </citation>
    <scope>NUCLEOTIDE SEQUENCE</scope>
    <source>
        <strain evidence="2">CBS 7876</strain>
    </source>
</reference>
<feature type="domain" description="Cwf19-like C-terminal" evidence="1">
    <location>
        <begin position="345"/>
        <end position="473"/>
    </location>
</feature>
<evidence type="ECO:0000313" key="2">
    <source>
        <dbReference type="EMBL" id="WFD03162.1"/>
    </source>
</evidence>
<dbReference type="InterPro" id="IPR006768">
    <property type="entry name" value="Cwf19-like_C_dom-1"/>
</dbReference>
<dbReference type="GO" id="GO:0061632">
    <property type="term" value="F:RNA lariat debranching enzyme activator activity"/>
    <property type="evidence" value="ECO:0007669"/>
    <property type="project" value="TreeGrafter"/>
</dbReference>
<evidence type="ECO:0000259" key="1">
    <source>
        <dbReference type="Pfam" id="PF04677"/>
    </source>
</evidence>
<dbReference type="InterPro" id="IPR040194">
    <property type="entry name" value="Cwf19-like"/>
</dbReference>
<name>A0AAF0E436_9BASI</name>
<keyword evidence="3" id="KW-1185">Reference proteome</keyword>
<gene>
    <name evidence="2" type="ORF">MOBT1_001851</name>
</gene>
<dbReference type="PANTHER" id="PTHR12072:SF4">
    <property type="entry name" value="CWF19-LIKE PROTEIN 1"/>
    <property type="match status" value="1"/>
</dbReference>
<dbReference type="GO" id="GO:0071014">
    <property type="term" value="C:post-mRNA release spliceosomal complex"/>
    <property type="evidence" value="ECO:0007669"/>
    <property type="project" value="TreeGrafter"/>
</dbReference>
<dbReference type="EMBL" id="CP119936">
    <property type="protein sequence ID" value="WFD03162.1"/>
    <property type="molecule type" value="Genomic_DNA"/>
</dbReference>
<dbReference type="Proteomes" id="UP001214603">
    <property type="component" value="Chromosome 3"/>
</dbReference>
<accession>A0AAF0E436</accession>
<sequence length="552" mass="58537">MAARKVLVLGAPDGRCAELVERLSAIQAKHGPFTAAFVLGDLFGPVLDDEARRLLDGSLSRTWCAHPVPIPTYFFHGTRAFPEGLAEPRDGVQPLAPNLYYLGRVGLAEAEGFRVAFCGGSGAAHADGALEPLDVPEALLGDARLALGTAPPPAGDAESLHEARAQAAALAAYAERAAADAERLAQRVPVDFLLTNAWPAQITRLSSVPRPAHAERWGVAPLARVAEAVRPRYHFASAPARAEAAARRVPVDADALACGVFWEREPYENPPFAALPPPRVPPVTRFVSLAHVGNAHKARWFMALQVAPADALAAGVEPAPVRPANLTASPLVAAQAARREVAPVGPEQCWFCLSNPRLEKHLVVTLGDECYMALPKGQLPASADASTLVPGGGHVLLVPIAHVASAYVADASAPALRAELRAFRAALAACYAAYGAAPVSWEVVRRSNTRAGHTQTQVVPVPRDALAGVEAAFRAAAADADLAFEDAEVAAAFDDVASERVSARDREDYCLIVVGDVRLLLLLRGERFNLQFPRETLAAHLGVPERAEWRCV</sequence>
<proteinExistence type="predicted"/>
<dbReference type="PANTHER" id="PTHR12072">
    <property type="entry name" value="CWF19, CELL CYCLE CONTROL PROTEIN"/>
    <property type="match status" value="1"/>
</dbReference>
<dbReference type="GO" id="GO:0000398">
    <property type="term" value="P:mRNA splicing, via spliceosome"/>
    <property type="evidence" value="ECO:0007669"/>
    <property type="project" value="TreeGrafter"/>
</dbReference>
<dbReference type="Pfam" id="PF04677">
    <property type="entry name" value="CwfJ_C_1"/>
    <property type="match status" value="1"/>
</dbReference>
<evidence type="ECO:0000313" key="3">
    <source>
        <dbReference type="Proteomes" id="UP001214603"/>
    </source>
</evidence>
<organism evidence="2 3">
    <name type="scientific">Malassezia obtusa</name>
    <dbReference type="NCBI Taxonomy" id="76774"/>
    <lineage>
        <taxon>Eukaryota</taxon>
        <taxon>Fungi</taxon>
        <taxon>Dikarya</taxon>
        <taxon>Basidiomycota</taxon>
        <taxon>Ustilaginomycotina</taxon>
        <taxon>Malasseziomycetes</taxon>
        <taxon>Malasseziales</taxon>
        <taxon>Malasseziaceae</taxon>
        <taxon>Malassezia</taxon>
    </lineage>
</organism>
<dbReference type="AlphaFoldDB" id="A0AAF0E436"/>
<protein>
    <recommendedName>
        <fullName evidence="1">Cwf19-like C-terminal domain-containing protein</fullName>
    </recommendedName>
</protein>